<sequence length="825" mass="90188">MCAYDTLADGTQPAVRTDEWASMFSALPNSTFHWPEQCSEDDGLPFGKCHQPLGSNQPYCLRKGIATKGVGDMDWGYCRPCPAAEVTPKCAFATAEDGSQPTPRLDQWQNWSRMPSNAKTWPAFCSSVHPLGQCAPEQLIERRDFQHLYCLRAGVTALDRNAADQWGYCRDCPDWVLSQAVLAEVFASSPGVREYINPVQQGEGGECWGAQECTNGLQCIGRKCRVPPMSSWGIRKKMSSDTPYYARYDPYLAKMQEYHRQVVRNNKRLLFEYRRIADEEKWIQNRQRMMVGYTMGANQLQLYEDLHRGKMAEAGMDPNSPAYLAHQQAADALRADRLRLESRAQELKRQVDHSRRMVGIYKRVADNQAKQNSAKYRALMEKMYDDERSRWPETTPTTPEDQRRAARDDPNYPHRSHSPRTYSNPPSQSDIDRLQTDLDDMAKNDLQDRARNKKRGAVIGHTQEDTARWGELMTADGRGALSLEGSYQYQLGACEEGLCAEVGAAVTVAYEHQVYDQDGVSITVRTEAEVFVDAGASVGCSTQVQGCQITLSAAAGAKVGASSRVKQDLGNGVTADYTAAVEAGYIAKAEAEAGCTSKKGCKAKAKAFAGAYAKATSDAQVGTEDVSGKVGGSVMAGAGAGGGGSIGGVYGDGELKLSAEACGMLLVGVCANVELKVDLSGAEEAGQQMGQFFSDLAGEDGPVSSEMLSETSAGLEDLGHHLGNGGQALWDDMRQNFGFLQVQSSRNSTDALSQWHRMAKRCPIDTDAKPLKAILDHPEQVERVTRGLLQATLPRIKVEQPANVITSLPQEVEAEIDSNLDGLVS</sequence>
<comment type="caution">
    <text evidence="3">The sequence shown here is derived from an EMBL/GenBank/DDBJ whole genome shotgun (WGS) entry which is preliminary data.</text>
</comment>
<proteinExistence type="predicted"/>
<protein>
    <submittedName>
        <fullName evidence="3">Uncharacterized protein</fullName>
    </submittedName>
</protein>
<name>A0A812L1C9_9DINO</name>
<dbReference type="EMBL" id="CAJNDS010000868">
    <property type="protein sequence ID" value="CAE7238354.1"/>
    <property type="molecule type" value="Genomic_DNA"/>
</dbReference>
<dbReference type="Proteomes" id="UP000604046">
    <property type="component" value="Unassembled WGS sequence"/>
</dbReference>
<feature type="compositionally biased region" description="Polar residues" evidence="2">
    <location>
        <begin position="419"/>
        <end position="429"/>
    </location>
</feature>
<accession>A0A812L1C9</accession>
<organism evidence="3 4">
    <name type="scientific">Symbiodinium natans</name>
    <dbReference type="NCBI Taxonomy" id="878477"/>
    <lineage>
        <taxon>Eukaryota</taxon>
        <taxon>Sar</taxon>
        <taxon>Alveolata</taxon>
        <taxon>Dinophyceae</taxon>
        <taxon>Suessiales</taxon>
        <taxon>Symbiodiniaceae</taxon>
        <taxon>Symbiodinium</taxon>
    </lineage>
</organism>
<evidence type="ECO:0000313" key="3">
    <source>
        <dbReference type="EMBL" id="CAE7238354.1"/>
    </source>
</evidence>
<evidence type="ECO:0000256" key="1">
    <source>
        <dbReference type="SAM" id="Coils"/>
    </source>
</evidence>
<dbReference type="AlphaFoldDB" id="A0A812L1C9"/>
<evidence type="ECO:0000313" key="4">
    <source>
        <dbReference type="Proteomes" id="UP000604046"/>
    </source>
</evidence>
<feature type="region of interest" description="Disordered" evidence="2">
    <location>
        <begin position="387"/>
        <end position="432"/>
    </location>
</feature>
<feature type="compositionally biased region" description="Basic and acidic residues" evidence="2">
    <location>
        <begin position="400"/>
        <end position="412"/>
    </location>
</feature>
<reference evidence="3" key="1">
    <citation type="submission" date="2021-02" db="EMBL/GenBank/DDBJ databases">
        <authorList>
            <person name="Dougan E. K."/>
            <person name="Rhodes N."/>
            <person name="Thang M."/>
            <person name="Chan C."/>
        </authorList>
    </citation>
    <scope>NUCLEOTIDE SEQUENCE</scope>
</reference>
<feature type="coiled-coil region" evidence="1">
    <location>
        <begin position="330"/>
        <end position="357"/>
    </location>
</feature>
<keyword evidence="1" id="KW-0175">Coiled coil</keyword>
<keyword evidence="4" id="KW-1185">Reference proteome</keyword>
<evidence type="ECO:0000256" key="2">
    <source>
        <dbReference type="SAM" id="MobiDB-lite"/>
    </source>
</evidence>
<gene>
    <name evidence="3" type="ORF">SNAT2548_LOCUS10465</name>
</gene>